<evidence type="ECO:0000313" key="1">
    <source>
        <dbReference type="EMBL" id="MDO3694713.1"/>
    </source>
</evidence>
<gene>
    <name evidence="1" type="ORF">QVZ41_07640</name>
</gene>
<sequence>MKKLFVISFLFCCFLGFSQQENILFYKKGVTKPIIYVTSVSNNLITPISNFQKQIRKALGLRILFSPKYDPNAINISFNFVNSETLKNKEFEVYLDGKELMIKASSNTNFEKAIRYIISDLLEVKQENTIIYLKNNKIAQRPLQTSFDYREVYFSQNFNKNIRAEYNTQYLELEWGLWGHNIIKWVKNEKVTDNLYALVNGKRNHDQLCFSSSELKNIIHKNVKRISEEDASLKRFMIAPNDNSLVCQCNLCLAKGNTKKNASPAVFSLISKMAMQYPSKTFWSLGYVTTKTPPNFKLPNNVGVLLSTIDCQESLPLTNTLKGKSFLNQISDWNTKIKNIYVWDYVVNFDNYMDFYPIFNSTKKNLQAYKENGVTGVFFNGSGYDYSILEEVKYHVLASLLSDVESSVDDLILEGTKKYYPQITDEIYEYLKFIEEKSQTKQGIYSSINEAKKRYLTLNKLKELEEAINKVPSNLRLNQFKIGVLFLELELMRVNGLNNEGYAFLNNDEIKLNVKVESNLNQLGKLLKLSQLYKISERNETFSNYLEQWKQLLIKIKSNPSFYDINISSETKLDEDYNNINILNDGAFGFEDYNNNWLVFSGGELRINISSQKCVDNVFHKIELSLLSDAKHKIFLPNKIQLLNEEKKVIKEISLINKENANPFIKNIEFSLPSSYSNKCLYTIKLFNANKSIAIDEIRFLK</sequence>
<dbReference type="PANTHER" id="PTHR47406">
    <property type="entry name" value="COAGULATION FACTOR 5/8 TYPE, C-TERMINAL"/>
    <property type="match status" value="1"/>
</dbReference>
<evidence type="ECO:0000313" key="2">
    <source>
        <dbReference type="Proteomes" id="UP001168642"/>
    </source>
</evidence>
<dbReference type="InterPro" id="IPR032287">
    <property type="entry name" value="DUF4838"/>
</dbReference>
<reference evidence="1" key="1">
    <citation type="submission" date="2023-07" db="EMBL/GenBank/DDBJ databases">
        <title>Wenyingzhuangia sp. chi5 genome sequencing and assembly.</title>
        <authorList>
            <person name="Park S."/>
        </authorList>
    </citation>
    <scope>NUCLEOTIDE SEQUENCE</scope>
    <source>
        <strain evidence="1">Chi5</strain>
    </source>
</reference>
<keyword evidence="2" id="KW-1185">Reference proteome</keyword>
<name>A0ABT8VRX0_9FLAO</name>
<dbReference type="Proteomes" id="UP001168642">
    <property type="component" value="Unassembled WGS sequence"/>
</dbReference>
<organism evidence="1 2">
    <name type="scientific">Wenyingzhuangia gilva</name>
    <dbReference type="NCBI Taxonomy" id="3057677"/>
    <lineage>
        <taxon>Bacteria</taxon>
        <taxon>Pseudomonadati</taxon>
        <taxon>Bacteroidota</taxon>
        <taxon>Flavobacteriia</taxon>
        <taxon>Flavobacteriales</taxon>
        <taxon>Flavobacteriaceae</taxon>
        <taxon>Wenyingzhuangia</taxon>
    </lineage>
</organism>
<dbReference type="Pfam" id="PF16126">
    <property type="entry name" value="DUF4838"/>
    <property type="match status" value="1"/>
</dbReference>
<protein>
    <submittedName>
        <fullName evidence="1">DUF4838 domain-containing protein</fullName>
    </submittedName>
</protein>
<proteinExistence type="predicted"/>
<dbReference type="RefSeq" id="WP_302883966.1">
    <property type="nucleotide sequence ID" value="NZ_JAUMIT010000003.1"/>
</dbReference>
<comment type="caution">
    <text evidence="1">The sequence shown here is derived from an EMBL/GenBank/DDBJ whole genome shotgun (WGS) entry which is preliminary data.</text>
</comment>
<dbReference type="EMBL" id="JAUMIT010000003">
    <property type="protein sequence ID" value="MDO3694713.1"/>
    <property type="molecule type" value="Genomic_DNA"/>
</dbReference>
<dbReference type="PANTHER" id="PTHR47406:SF2">
    <property type="entry name" value="ALPHA GLUCURONIDASE N-TERMINAL DOMAIN-CONTAINING PROTEIN"/>
    <property type="match status" value="1"/>
</dbReference>
<accession>A0ABT8VRX0</accession>